<evidence type="ECO:0000256" key="1">
    <source>
        <dbReference type="SAM" id="Phobius"/>
    </source>
</evidence>
<evidence type="ECO:0000313" key="3">
    <source>
        <dbReference type="Proteomes" id="UP000189475"/>
    </source>
</evidence>
<proteinExistence type="predicted"/>
<gene>
    <name evidence="2" type="ORF">VPAL9027_00976</name>
</gene>
<dbReference type="AlphaFoldDB" id="A0A1R4B293"/>
<sequence>MMKKTLTIVMSAIFIANVVGCGTIIYPERKGQIDGRIDLGVVALDAIGLLFFFIPGIVAFAVDFSNGTIYLPGGKSVQLTPDEIELLKAHQQGDKVDMAAVRKVAEQHNLSIPKDTSLDAMPVAQAESLPPLFQHHLVSNPSNQLASTSR</sequence>
<organism evidence="2 3">
    <name type="scientific">Vibrio palustris</name>
    <dbReference type="NCBI Taxonomy" id="1918946"/>
    <lineage>
        <taxon>Bacteria</taxon>
        <taxon>Pseudomonadati</taxon>
        <taxon>Pseudomonadota</taxon>
        <taxon>Gammaproteobacteria</taxon>
        <taxon>Vibrionales</taxon>
        <taxon>Vibrionaceae</taxon>
        <taxon>Vibrio</taxon>
    </lineage>
</organism>
<evidence type="ECO:0000313" key="2">
    <source>
        <dbReference type="EMBL" id="SJL83028.1"/>
    </source>
</evidence>
<dbReference type="Proteomes" id="UP000189475">
    <property type="component" value="Unassembled WGS sequence"/>
</dbReference>
<feature type="transmembrane region" description="Helical" evidence="1">
    <location>
        <begin position="6"/>
        <end position="27"/>
    </location>
</feature>
<keyword evidence="1" id="KW-1133">Transmembrane helix</keyword>
<keyword evidence="1" id="KW-0812">Transmembrane</keyword>
<dbReference type="EMBL" id="FUFT01000002">
    <property type="protein sequence ID" value="SJL83028.1"/>
    <property type="molecule type" value="Genomic_DNA"/>
</dbReference>
<dbReference type="RefSeq" id="WP_205408773.1">
    <property type="nucleotide sequence ID" value="NZ_AP024887.1"/>
</dbReference>
<keyword evidence="3" id="KW-1185">Reference proteome</keyword>
<protein>
    <submittedName>
        <fullName evidence="2">Uncharacterized protein</fullName>
    </submittedName>
</protein>
<name>A0A1R4B293_9VIBR</name>
<accession>A0A1R4B293</accession>
<keyword evidence="1" id="KW-0472">Membrane</keyword>
<feature type="transmembrane region" description="Helical" evidence="1">
    <location>
        <begin position="39"/>
        <end position="62"/>
    </location>
</feature>
<reference evidence="2 3" key="1">
    <citation type="submission" date="2017-02" db="EMBL/GenBank/DDBJ databases">
        <authorList>
            <person name="Peterson S.W."/>
        </authorList>
    </citation>
    <scope>NUCLEOTIDE SEQUENCE [LARGE SCALE GENOMIC DNA]</scope>
    <source>
        <strain evidence="2 3">CECT 9027</strain>
    </source>
</reference>